<organism evidence="1 2">
    <name type="scientific">Ostreobium quekettii</name>
    <dbReference type="NCBI Taxonomy" id="121088"/>
    <lineage>
        <taxon>Eukaryota</taxon>
        <taxon>Viridiplantae</taxon>
        <taxon>Chlorophyta</taxon>
        <taxon>core chlorophytes</taxon>
        <taxon>Ulvophyceae</taxon>
        <taxon>TCBD clade</taxon>
        <taxon>Bryopsidales</taxon>
        <taxon>Ostreobineae</taxon>
        <taxon>Ostreobiaceae</taxon>
        <taxon>Ostreobium</taxon>
    </lineage>
</organism>
<name>A0A8S1IVW3_9CHLO</name>
<gene>
    <name evidence="1" type="ORF">OSTQU699_LOCUS3411</name>
</gene>
<reference evidence="1" key="1">
    <citation type="submission" date="2020-12" db="EMBL/GenBank/DDBJ databases">
        <authorList>
            <person name="Iha C."/>
        </authorList>
    </citation>
    <scope>NUCLEOTIDE SEQUENCE</scope>
</reference>
<accession>A0A8S1IVW3</accession>
<dbReference type="EMBL" id="CAJHUC010000749">
    <property type="protein sequence ID" value="CAD7698050.1"/>
    <property type="molecule type" value="Genomic_DNA"/>
</dbReference>
<evidence type="ECO:0000313" key="2">
    <source>
        <dbReference type="Proteomes" id="UP000708148"/>
    </source>
</evidence>
<sequence>MCVQTLCHTARDGTEVAECIGRKQELALVYMEVSVKTSNVRRHHRVERLCLAACVPLWDWQGLCFLLKLRVNCVAGVIHEMQLDCEFLWQALCVLSNPAIISVGTG</sequence>
<dbReference type="AlphaFoldDB" id="A0A8S1IVW3"/>
<keyword evidence="2" id="KW-1185">Reference proteome</keyword>
<proteinExistence type="predicted"/>
<protein>
    <submittedName>
        <fullName evidence="1">Uncharacterized protein</fullName>
    </submittedName>
</protein>
<evidence type="ECO:0000313" key="1">
    <source>
        <dbReference type="EMBL" id="CAD7698050.1"/>
    </source>
</evidence>
<dbReference type="Proteomes" id="UP000708148">
    <property type="component" value="Unassembled WGS sequence"/>
</dbReference>
<comment type="caution">
    <text evidence="1">The sequence shown here is derived from an EMBL/GenBank/DDBJ whole genome shotgun (WGS) entry which is preliminary data.</text>
</comment>